<dbReference type="InterPro" id="IPR000742">
    <property type="entry name" value="EGF"/>
</dbReference>
<keyword evidence="1" id="KW-1015">Disulfide bond</keyword>
<dbReference type="Gene3D" id="2.10.25.10">
    <property type="entry name" value="Laminin"/>
    <property type="match status" value="1"/>
</dbReference>
<sequence length="429" mass="48685">KQLKLSNIQVKVLYNSYISIDFQPENAFQIIFKGSSIRMAVHFLFLLNILYTCVVFLGKDVTVSAAEDTFKGAVKFSDGNFITYANFVPFYNHKLSHSLSETRMVNDELDCMETCSDNDSCLSANLKTTPEANNKFVCEVLTTNKFTSYKLFVPALGFNHYSFTSPCEHNPCENEGTCFAVNHWRDFRCECLPSTCGRTCSEVPYSNCVELLSVGIQNSGLHIILDKKRASPTYCDQDYMSGGWLMVFKVVANSGHDIETIWSSNKTHNVLKSEIINVDGSDKRFYKGRRLNYWGNTFKPKEARLSLYDNQALVLSLVFNATDSNKTSWFSKNRLIQSPWTEDLQNQQQNFFSLVGDLTARRAFFINKVYNNSCSGDNGWLMASSGENCSYEMRHSKSGAFLYSKLKTSVNWNEHENVGSADVLAVFIR</sequence>
<dbReference type="SUPFAM" id="SSF56496">
    <property type="entry name" value="Fibrinogen C-terminal domain-like"/>
    <property type="match status" value="1"/>
</dbReference>
<evidence type="ECO:0000259" key="2">
    <source>
        <dbReference type="PROSITE" id="PS50026"/>
    </source>
</evidence>
<keyword evidence="4" id="KW-1185">Reference proteome</keyword>
<evidence type="ECO:0000313" key="3">
    <source>
        <dbReference type="EMBL" id="KAK2559874.1"/>
    </source>
</evidence>
<proteinExistence type="predicted"/>
<gene>
    <name evidence="3" type="ORF">P5673_017437</name>
</gene>
<name>A0AAD9QEJ7_ACRCE</name>
<dbReference type="InterPro" id="IPR003609">
    <property type="entry name" value="Pan_app"/>
</dbReference>
<evidence type="ECO:0000256" key="1">
    <source>
        <dbReference type="PROSITE-ProRule" id="PRU00076"/>
    </source>
</evidence>
<dbReference type="Proteomes" id="UP001249851">
    <property type="component" value="Unassembled WGS sequence"/>
</dbReference>
<keyword evidence="1" id="KW-0245">EGF-like domain</keyword>
<dbReference type="PROSITE" id="PS00022">
    <property type="entry name" value="EGF_1"/>
    <property type="match status" value="1"/>
</dbReference>
<feature type="disulfide bond" evidence="1">
    <location>
        <begin position="172"/>
        <end position="189"/>
    </location>
</feature>
<dbReference type="PROSITE" id="PS50026">
    <property type="entry name" value="EGF_3"/>
    <property type="match status" value="1"/>
</dbReference>
<feature type="non-terminal residue" evidence="3">
    <location>
        <position position="1"/>
    </location>
</feature>
<protein>
    <recommendedName>
        <fullName evidence="2">EGF-like domain-containing protein</fullName>
    </recommendedName>
</protein>
<reference evidence="3" key="2">
    <citation type="journal article" date="2023" name="Science">
        <title>Genomic signatures of disease resistance in endangered staghorn corals.</title>
        <authorList>
            <person name="Vollmer S.V."/>
            <person name="Selwyn J.D."/>
            <person name="Despard B.A."/>
            <person name="Roesel C.L."/>
        </authorList>
    </citation>
    <scope>NUCLEOTIDE SEQUENCE</scope>
    <source>
        <strain evidence="3">K2</strain>
    </source>
</reference>
<dbReference type="EMBL" id="JARQWQ010000038">
    <property type="protein sequence ID" value="KAK2559874.1"/>
    <property type="molecule type" value="Genomic_DNA"/>
</dbReference>
<organism evidence="3 4">
    <name type="scientific">Acropora cervicornis</name>
    <name type="common">Staghorn coral</name>
    <dbReference type="NCBI Taxonomy" id="6130"/>
    <lineage>
        <taxon>Eukaryota</taxon>
        <taxon>Metazoa</taxon>
        <taxon>Cnidaria</taxon>
        <taxon>Anthozoa</taxon>
        <taxon>Hexacorallia</taxon>
        <taxon>Scleractinia</taxon>
        <taxon>Astrocoeniina</taxon>
        <taxon>Acroporidae</taxon>
        <taxon>Acropora</taxon>
    </lineage>
</organism>
<feature type="disulfide bond" evidence="1">
    <location>
        <begin position="191"/>
        <end position="200"/>
    </location>
</feature>
<dbReference type="SUPFAM" id="SSF57196">
    <property type="entry name" value="EGF/Laminin"/>
    <property type="match status" value="1"/>
</dbReference>
<evidence type="ECO:0000313" key="4">
    <source>
        <dbReference type="Proteomes" id="UP001249851"/>
    </source>
</evidence>
<reference evidence="3" key="1">
    <citation type="journal article" date="2023" name="G3 (Bethesda)">
        <title>Whole genome assembly and annotation of the endangered Caribbean coral Acropora cervicornis.</title>
        <authorList>
            <person name="Selwyn J.D."/>
            <person name="Vollmer S.V."/>
        </authorList>
    </citation>
    <scope>NUCLEOTIDE SEQUENCE</scope>
    <source>
        <strain evidence="3">K2</strain>
    </source>
</reference>
<comment type="caution">
    <text evidence="3">The sequence shown here is derived from an EMBL/GenBank/DDBJ whole genome shotgun (WGS) entry which is preliminary data.</text>
</comment>
<comment type="caution">
    <text evidence="1">Lacks conserved residue(s) required for the propagation of feature annotation.</text>
</comment>
<dbReference type="Pfam" id="PF00024">
    <property type="entry name" value="PAN_1"/>
    <property type="match status" value="1"/>
</dbReference>
<dbReference type="AlphaFoldDB" id="A0AAD9QEJ7"/>
<dbReference type="CDD" id="cd00054">
    <property type="entry name" value="EGF_CA"/>
    <property type="match status" value="1"/>
</dbReference>
<accession>A0AAD9QEJ7</accession>
<feature type="domain" description="EGF-like" evidence="2">
    <location>
        <begin position="163"/>
        <end position="201"/>
    </location>
</feature>
<dbReference type="InterPro" id="IPR036056">
    <property type="entry name" value="Fibrinogen-like_C"/>
</dbReference>